<protein>
    <submittedName>
        <fullName evidence="2">Uncharacterized protein</fullName>
    </submittedName>
</protein>
<dbReference type="Proteomes" id="UP000030013">
    <property type="component" value="Unassembled WGS sequence"/>
</dbReference>
<comment type="caution">
    <text evidence="2">The sequence shown here is derived from an EMBL/GenBank/DDBJ whole genome shotgun (WGS) entry which is preliminary data.</text>
</comment>
<dbReference type="EMBL" id="AVPL01000027">
    <property type="protein sequence ID" value="KGN40935.1"/>
    <property type="molecule type" value="Genomic_DNA"/>
</dbReference>
<reference evidence="2 3" key="1">
    <citation type="submission" date="2013-08" db="EMBL/GenBank/DDBJ databases">
        <title>The genome sequence of Knoellia aerolata.</title>
        <authorList>
            <person name="Zhu W."/>
            <person name="Wang G."/>
        </authorList>
    </citation>
    <scope>NUCLEOTIDE SEQUENCE [LARGE SCALE GENOMIC DNA]</scope>
    <source>
        <strain evidence="2 3">DSM 18566</strain>
    </source>
</reference>
<dbReference type="RefSeq" id="WP_035937626.1">
    <property type="nucleotide sequence ID" value="NZ_AVPL01000027.1"/>
</dbReference>
<dbReference type="OrthoDB" id="4843725at2"/>
<dbReference type="AlphaFoldDB" id="A0A0A0JU81"/>
<organism evidence="2 3">
    <name type="scientific">Knoellia aerolata DSM 18566</name>
    <dbReference type="NCBI Taxonomy" id="1385519"/>
    <lineage>
        <taxon>Bacteria</taxon>
        <taxon>Bacillati</taxon>
        <taxon>Actinomycetota</taxon>
        <taxon>Actinomycetes</taxon>
        <taxon>Micrococcales</taxon>
        <taxon>Intrasporangiaceae</taxon>
        <taxon>Knoellia</taxon>
    </lineage>
</organism>
<gene>
    <name evidence="2" type="ORF">N801_10110</name>
</gene>
<name>A0A0A0JU81_9MICO</name>
<keyword evidence="1" id="KW-0732">Signal</keyword>
<evidence type="ECO:0000313" key="3">
    <source>
        <dbReference type="Proteomes" id="UP000030013"/>
    </source>
</evidence>
<evidence type="ECO:0000256" key="1">
    <source>
        <dbReference type="SAM" id="SignalP"/>
    </source>
</evidence>
<keyword evidence="3" id="KW-1185">Reference proteome</keyword>
<dbReference type="STRING" id="1385519.N801_10110"/>
<evidence type="ECO:0000313" key="2">
    <source>
        <dbReference type="EMBL" id="KGN40935.1"/>
    </source>
</evidence>
<accession>A0A0A0JU81</accession>
<sequence>MRTRLIAAAAAAAISAGIAVTSAAPAHAAGWGTISSSAVGTYLSKSSWTYLGRSFSTASNVSYRYCVVGRGSGSANLQPTAFGTTVSFSHYGYDVTRCTKSFSGAANTFQPVALLGSGTVLITKVYVQRYYTGPIPV</sequence>
<feature type="signal peptide" evidence="1">
    <location>
        <begin position="1"/>
        <end position="28"/>
    </location>
</feature>
<feature type="chain" id="PRO_5001964568" evidence="1">
    <location>
        <begin position="29"/>
        <end position="137"/>
    </location>
</feature>
<proteinExistence type="predicted"/>